<sequence length="397" mass="42532">MNPMTASRDEKGPSDIVLVASTTPAASASLHENLKAGQAVRSCAAVHFEGPAPVFGDIRSVPAAVPPLPNAGGVLGGRPSFAARQGGRDFVFDYGLAFQLRHADAFTRSGFGCACIGSTCHGKNPVYVRGREPFVWERKRNRGGALICPGAGGHLLCLRCVEAEYDGGRPFVTAETGGPVAKEDLFTKFEVFPKLGELRQAQSGEAAGEGGHQFYVQRRDLAPCPYCTELKGTSRRGVKRALEGGSAPSELGPMPGMLLELKRSKVPPTAVAPGLFLVPLIGGSDRRLLDITVTERGLVNAPRLVRIDHTGKFLCVCGQRGCRDHEMSFLEETRRLDGWWQGGVADFAAFEESRSFVREVTSGVSWVLPIDQSGRVGAVLRGSDAAAWRGGRQVRVF</sequence>
<name>A0A1Y1IUB5_KLENI</name>
<organism evidence="1 2">
    <name type="scientific">Klebsormidium nitens</name>
    <name type="common">Green alga</name>
    <name type="synonym">Ulothrix nitens</name>
    <dbReference type="NCBI Taxonomy" id="105231"/>
    <lineage>
        <taxon>Eukaryota</taxon>
        <taxon>Viridiplantae</taxon>
        <taxon>Streptophyta</taxon>
        <taxon>Klebsormidiophyceae</taxon>
        <taxon>Klebsormidiales</taxon>
        <taxon>Klebsormidiaceae</taxon>
        <taxon>Klebsormidium</taxon>
    </lineage>
</organism>
<dbReference type="Proteomes" id="UP000054558">
    <property type="component" value="Unassembled WGS sequence"/>
</dbReference>
<feature type="non-terminal residue" evidence="1">
    <location>
        <position position="397"/>
    </location>
</feature>
<dbReference type="AlphaFoldDB" id="A0A1Y1IUB5"/>
<gene>
    <name evidence="1" type="ORF">KFL_017960010</name>
</gene>
<evidence type="ECO:0000313" key="1">
    <source>
        <dbReference type="EMBL" id="GAQ93672.1"/>
    </source>
</evidence>
<proteinExistence type="predicted"/>
<accession>A0A1Y1IUB5</accession>
<reference evidence="1 2" key="1">
    <citation type="journal article" date="2014" name="Nat. Commun.">
        <title>Klebsormidium flaccidum genome reveals primary factors for plant terrestrial adaptation.</title>
        <authorList>
            <person name="Hori K."/>
            <person name="Maruyama F."/>
            <person name="Fujisawa T."/>
            <person name="Togashi T."/>
            <person name="Yamamoto N."/>
            <person name="Seo M."/>
            <person name="Sato S."/>
            <person name="Yamada T."/>
            <person name="Mori H."/>
            <person name="Tajima N."/>
            <person name="Moriyama T."/>
            <person name="Ikeuchi M."/>
            <person name="Watanabe M."/>
            <person name="Wada H."/>
            <person name="Kobayashi K."/>
            <person name="Saito M."/>
            <person name="Masuda T."/>
            <person name="Sasaki-Sekimoto Y."/>
            <person name="Mashiguchi K."/>
            <person name="Awai K."/>
            <person name="Shimojima M."/>
            <person name="Masuda S."/>
            <person name="Iwai M."/>
            <person name="Nobusawa T."/>
            <person name="Narise T."/>
            <person name="Kondo S."/>
            <person name="Saito H."/>
            <person name="Sato R."/>
            <person name="Murakawa M."/>
            <person name="Ihara Y."/>
            <person name="Oshima-Yamada Y."/>
            <person name="Ohtaka K."/>
            <person name="Satoh M."/>
            <person name="Sonobe K."/>
            <person name="Ishii M."/>
            <person name="Ohtani R."/>
            <person name="Kanamori-Sato M."/>
            <person name="Honoki R."/>
            <person name="Miyazaki D."/>
            <person name="Mochizuki H."/>
            <person name="Umetsu J."/>
            <person name="Higashi K."/>
            <person name="Shibata D."/>
            <person name="Kamiya Y."/>
            <person name="Sato N."/>
            <person name="Nakamura Y."/>
            <person name="Tabata S."/>
            <person name="Ida S."/>
            <person name="Kurokawa K."/>
            <person name="Ohta H."/>
        </authorList>
    </citation>
    <scope>NUCLEOTIDE SEQUENCE [LARGE SCALE GENOMIC DNA]</scope>
    <source>
        <strain evidence="1 2">NIES-2285</strain>
    </source>
</reference>
<keyword evidence="2" id="KW-1185">Reference proteome</keyword>
<protein>
    <submittedName>
        <fullName evidence="1">Uncharacterized protein</fullName>
    </submittedName>
</protein>
<dbReference type="EMBL" id="DF238745">
    <property type="protein sequence ID" value="GAQ93672.1"/>
    <property type="molecule type" value="Genomic_DNA"/>
</dbReference>
<evidence type="ECO:0000313" key="2">
    <source>
        <dbReference type="Proteomes" id="UP000054558"/>
    </source>
</evidence>